<dbReference type="OrthoDB" id="1048788at2"/>
<dbReference type="RefSeq" id="WP_137261050.1">
    <property type="nucleotide sequence ID" value="NZ_SZQL01000004.1"/>
</dbReference>
<sequence>MHHHSLRRYWIKTIILFLIALAIKLFSLNHTLVEELYSTGVYNFISSALRILTGRIPFSIGDILYAVAIIWIIVKVIRQLVALFRRQVTKKSFMRGVIKTLNLLLIIYIIFYAAWGLNYDRKGIAAQLQLQPENETTQDLSALTDSLLLKVNNIRRSLGDTVQYESYQTVFKQSIAAYSSAQQQYPFLKYRFSSVKSSLYSTLGNYLGFSGYYNPFSGEAQVCTENVPAFLLPYITCHEIAHQLGYGTEDEANFTGYLAAKFSRDQRFQYSLYFGLFSYANNTLFLYDSVAARDNYRQLDTLVRKDIAEYRRFLRRYKNPLEPLFTTLYGNYLKANNQPEGIETYNRVVAWLIAYQKKYGTL</sequence>
<evidence type="ECO:0000313" key="2">
    <source>
        <dbReference type="EMBL" id="TKK69829.1"/>
    </source>
</evidence>
<keyword evidence="1" id="KW-1133">Transmembrane helix</keyword>
<name>A0A4U3L602_9BACT</name>
<protein>
    <submittedName>
        <fullName evidence="2">DUF3810 domain-containing protein</fullName>
    </submittedName>
</protein>
<feature type="transmembrane region" description="Helical" evidence="1">
    <location>
        <begin position="63"/>
        <end position="84"/>
    </location>
</feature>
<reference evidence="2 3" key="1">
    <citation type="submission" date="2019-05" db="EMBL/GenBank/DDBJ databases">
        <title>Panacibacter sp. strain 17mud1-8 Genome sequencing and assembly.</title>
        <authorList>
            <person name="Chhetri G."/>
        </authorList>
    </citation>
    <scope>NUCLEOTIDE SEQUENCE [LARGE SCALE GENOMIC DNA]</scope>
    <source>
        <strain evidence="2 3">17mud1-8</strain>
    </source>
</reference>
<evidence type="ECO:0000313" key="3">
    <source>
        <dbReference type="Proteomes" id="UP000305848"/>
    </source>
</evidence>
<dbReference type="AlphaFoldDB" id="A0A4U3L602"/>
<feature type="transmembrane region" description="Helical" evidence="1">
    <location>
        <begin position="96"/>
        <end position="115"/>
    </location>
</feature>
<proteinExistence type="predicted"/>
<keyword evidence="1" id="KW-0812">Transmembrane</keyword>
<dbReference type="Pfam" id="PF12725">
    <property type="entry name" value="DUF3810"/>
    <property type="match status" value="1"/>
</dbReference>
<accession>A0A4U3L602</accession>
<dbReference type="EMBL" id="SZQL01000004">
    <property type="protein sequence ID" value="TKK69829.1"/>
    <property type="molecule type" value="Genomic_DNA"/>
</dbReference>
<evidence type="ECO:0000256" key="1">
    <source>
        <dbReference type="SAM" id="Phobius"/>
    </source>
</evidence>
<keyword evidence="3" id="KW-1185">Reference proteome</keyword>
<keyword evidence="1" id="KW-0472">Membrane</keyword>
<dbReference type="InterPro" id="IPR024294">
    <property type="entry name" value="DUF3810"/>
</dbReference>
<feature type="transmembrane region" description="Helical" evidence="1">
    <location>
        <begin position="9"/>
        <end position="28"/>
    </location>
</feature>
<organism evidence="2 3">
    <name type="scientific">Ilyomonas limi</name>
    <dbReference type="NCBI Taxonomy" id="2575867"/>
    <lineage>
        <taxon>Bacteria</taxon>
        <taxon>Pseudomonadati</taxon>
        <taxon>Bacteroidota</taxon>
        <taxon>Chitinophagia</taxon>
        <taxon>Chitinophagales</taxon>
        <taxon>Chitinophagaceae</taxon>
        <taxon>Ilyomonas</taxon>
    </lineage>
</organism>
<gene>
    <name evidence="2" type="ORF">FC093_07060</name>
</gene>
<dbReference type="Proteomes" id="UP000305848">
    <property type="component" value="Unassembled WGS sequence"/>
</dbReference>
<comment type="caution">
    <text evidence="2">The sequence shown here is derived from an EMBL/GenBank/DDBJ whole genome shotgun (WGS) entry which is preliminary data.</text>
</comment>